<evidence type="ECO:0000313" key="1">
    <source>
        <dbReference type="EMBL" id="CAG8759738.1"/>
    </source>
</evidence>
<dbReference type="Proteomes" id="UP000789920">
    <property type="component" value="Unassembled WGS sequence"/>
</dbReference>
<feature type="non-terminal residue" evidence="1">
    <location>
        <position position="239"/>
    </location>
</feature>
<gene>
    <name evidence="1" type="ORF">RPERSI_LOCUS15099</name>
</gene>
<sequence length="239" mass="28382">MSLSPTINDFKPVYNLVELELEDYEENELVLDTIYELKLFFQNPNNCTCRRTPKQKVLRTCFEKIEFNRFFERHFELKALEKHELELFIKLQLISFEISDKKLKNKTQKHTYRYNYNSSLLLCKPTNTGRASKTDSRVFLDLAITFPIKQFLVQYGTIHRFPSPLRHQDDSGVFIYLLTGQTYVSPCTSYLCEICTSFKAKLLVAKQDIDEYNKVQAEYNEHTEAAERERQHYNNNIEE</sequence>
<reference evidence="1" key="1">
    <citation type="submission" date="2021-06" db="EMBL/GenBank/DDBJ databases">
        <authorList>
            <person name="Kallberg Y."/>
            <person name="Tangrot J."/>
            <person name="Rosling A."/>
        </authorList>
    </citation>
    <scope>NUCLEOTIDE SEQUENCE</scope>
    <source>
        <strain evidence="1">MA461A</strain>
    </source>
</reference>
<protein>
    <submittedName>
        <fullName evidence="1">31485_t:CDS:1</fullName>
    </submittedName>
</protein>
<comment type="caution">
    <text evidence="1">The sequence shown here is derived from an EMBL/GenBank/DDBJ whole genome shotgun (WGS) entry which is preliminary data.</text>
</comment>
<evidence type="ECO:0000313" key="2">
    <source>
        <dbReference type="Proteomes" id="UP000789920"/>
    </source>
</evidence>
<name>A0ACA9QS61_9GLOM</name>
<proteinExistence type="predicted"/>
<dbReference type="EMBL" id="CAJVQC010035725">
    <property type="protein sequence ID" value="CAG8759738.1"/>
    <property type="molecule type" value="Genomic_DNA"/>
</dbReference>
<accession>A0ACA9QS61</accession>
<keyword evidence="2" id="KW-1185">Reference proteome</keyword>
<organism evidence="1 2">
    <name type="scientific">Racocetra persica</name>
    <dbReference type="NCBI Taxonomy" id="160502"/>
    <lineage>
        <taxon>Eukaryota</taxon>
        <taxon>Fungi</taxon>
        <taxon>Fungi incertae sedis</taxon>
        <taxon>Mucoromycota</taxon>
        <taxon>Glomeromycotina</taxon>
        <taxon>Glomeromycetes</taxon>
        <taxon>Diversisporales</taxon>
        <taxon>Gigasporaceae</taxon>
        <taxon>Racocetra</taxon>
    </lineage>
</organism>